<feature type="compositionally biased region" description="Basic and acidic residues" evidence="1">
    <location>
        <begin position="217"/>
        <end position="229"/>
    </location>
</feature>
<evidence type="ECO:0000313" key="3">
    <source>
        <dbReference type="Proteomes" id="UP001163046"/>
    </source>
</evidence>
<accession>A0A9X0A2F2</accession>
<feature type="compositionally biased region" description="Basic and acidic residues" evidence="1">
    <location>
        <begin position="183"/>
        <end position="201"/>
    </location>
</feature>
<dbReference type="OrthoDB" id="5978572at2759"/>
<protein>
    <submittedName>
        <fullName evidence="2">Uncharacterized protein</fullName>
    </submittedName>
</protein>
<dbReference type="Proteomes" id="UP001163046">
    <property type="component" value="Unassembled WGS sequence"/>
</dbReference>
<gene>
    <name evidence="2" type="ORF">OS493_016125</name>
</gene>
<proteinExistence type="predicted"/>
<feature type="region of interest" description="Disordered" evidence="1">
    <location>
        <begin position="529"/>
        <end position="670"/>
    </location>
</feature>
<name>A0A9X0A2F2_9CNID</name>
<reference evidence="2" key="1">
    <citation type="submission" date="2023-01" db="EMBL/GenBank/DDBJ databases">
        <title>Genome assembly of the deep-sea coral Lophelia pertusa.</title>
        <authorList>
            <person name="Herrera S."/>
            <person name="Cordes E."/>
        </authorList>
    </citation>
    <scope>NUCLEOTIDE SEQUENCE</scope>
    <source>
        <strain evidence="2">USNM1676648</strain>
        <tissue evidence="2">Polyp</tissue>
    </source>
</reference>
<feature type="compositionally biased region" description="Polar residues" evidence="1">
    <location>
        <begin position="619"/>
        <end position="634"/>
    </location>
</feature>
<dbReference type="AlphaFoldDB" id="A0A9X0A2F2"/>
<feature type="region of interest" description="Disordered" evidence="1">
    <location>
        <begin position="1"/>
        <end position="458"/>
    </location>
</feature>
<feature type="compositionally biased region" description="Polar residues" evidence="1">
    <location>
        <begin position="53"/>
        <end position="74"/>
    </location>
</feature>
<feature type="compositionally biased region" description="Low complexity" evidence="1">
    <location>
        <begin position="569"/>
        <end position="588"/>
    </location>
</feature>
<feature type="compositionally biased region" description="Low complexity" evidence="1">
    <location>
        <begin position="635"/>
        <end position="653"/>
    </location>
</feature>
<dbReference type="EMBL" id="MU825404">
    <property type="protein sequence ID" value="KAJ7391835.1"/>
    <property type="molecule type" value="Genomic_DNA"/>
</dbReference>
<feature type="compositionally biased region" description="Polar residues" evidence="1">
    <location>
        <begin position="1"/>
        <end position="23"/>
    </location>
</feature>
<feature type="compositionally biased region" description="Acidic residues" evidence="1">
    <location>
        <begin position="170"/>
        <end position="179"/>
    </location>
</feature>
<feature type="compositionally biased region" description="Basic and acidic residues" evidence="1">
    <location>
        <begin position="140"/>
        <end position="152"/>
    </location>
</feature>
<feature type="compositionally biased region" description="Polar residues" evidence="1">
    <location>
        <begin position="537"/>
        <end position="548"/>
    </location>
</feature>
<keyword evidence="3" id="KW-1185">Reference proteome</keyword>
<feature type="compositionally biased region" description="Polar residues" evidence="1">
    <location>
        <begin position="204"/>
        <end position="216"/>
    </location>
</feature>
<feature type="compositionally biased region" description="Basic and acidic residues" evidence="1">
    <location>
        <begin position="359"/>
        <end position="383"/>
    </location>
</feature>
<evidence type="ECO:0000256" key="1">
    <source>
        <dbReference type="SAM" id="MobiDB-lite"/>
    </source>
</evidence>
<evidence type="ECO:0000313" key="2">
    <source>
        <dbReference type="EMBL" id="KAJ7391835.1"/>
    </source>
</evidence>
<comment type="caution">
    <text evidence="2">The sequence shown here is derived from an EMBL/GenBank/DDBJ whole genome shotgun (WGS) entry which is preliminary data.</text>
</comment>
<organism evidence="2 3">
    <name type="scientific">Desmophyllum pertusum</name>
    <dbReference type="NCBI Taxonomy" id="174260"/>
    <lineage>
        <taxon>Eukaryota</taxon>
        <taxon>Metazoa</taxon>
        <taxon>Cnidaria</taxon>
        <taxon>Anthozoa</taxon>
        <taxon>Hexacorallia</taxon>
        <taxon>Scleractinia</taxon>
        <taxon>Caryophylliina</taxon>
        <taxon>Caryophylliidae</taxon>
        <taxon>Desmophyllum</taxon>
    </lineage>
</organism>
<feature type="compositionally biased region" description="Basic and acidic residues" evidence="1">
    <location>
        <begin position="430"/>
        <end position="452"/>
    </location>
</feature>
<feature type="compositionally biased region" description="Basic and acidic residues" evidence="1">
    <location>
        <begin position="326"/>
        <end position="341"/>
    </location>
</feature>
<feature type="compositionally biased region" description="Polar residues" evidence="1">
    <location>
        <begin position="400"/>
        <end position="429"/>
    </location>
</feature>
<sequence>MNLGSSITPKKSQMEVNSSSTGNPEIEGDVRNEVPAEPKSPTVDLSTRPAVEDSSSTSETIPTDSQRKNVSSLTEVEALLNSALDAASGDEMGSASSENDEAEASGAVTTNIVPKTNEVAQADRRNETFSEEPDIFGPADSREYNTSERQRESNYTLEEIAEKSFQTTESTDEKDEETNQSDVLKEDKSPVHGDQSKKVESETDVLTESTDTNTVQQHEKMHENSDQDKTSQPTSPTLSEELKSSDLNSTLDEGNIDKETIKSGLTSQSGLAGKAGLAESEEPVTEGSAAQDSTEEEVEKTEVSGSGEESSVETKDNTNGHNTAVADEKISQEESGARQESNKPNLDEEEDVTVQSIDQNEKESAEERQEKEDESKSFLKETAKQATLGESKPVQEENIDQQTVVNVAGNQIMGNQTDDGSFQQDSTEGSDLKKEGSVLEDKPVSNDPEKTVSVESLDQGATIKDAKLRGDLDTPVTQPIFNEPERSISVTNLVKGFQAQNEGTTSQLLDAAVKDLPSQRQTAINRIDYASGAGNFGQESIEGTPQGTQDEESQTDLEGFAEGPKTPAVLDELVEPSVSSVSSDPLVVNAEDSQVDDVHEDTSQEMGTEDAADEIPVFTLSTPIGDTESFATDESTLSPLTTPTSAVTSSSASFIDSGLNMSPRDSESPSLLEGYSTFTATAAPSQGLFSSLTQRAGLQRDMLDDPIEESLETAVDSKSS</sequence>